<dbReference type="Proteomes" id="UP000276133">
    <property type="component" value="Unassembled WGS sequence"/>
</dbReference>
<gene>
    <name evidence="1" type="ORF">BpHYR1_051879</name>
</gene>
<organism evidence="1 2">
    <name type="scientific">Brachionus plicatilis</name>
    <name type="common">Marine rotifer</name>
    <name type="synonym">Brachionus muelleri</name>
    <dbReference type="NCBI Taxonomy" id="10195"/>
    <lineage>
        <taxon>Eukaryota</taxon>
        <taxon>Metazoa</taxon>
        <taxon>Spiralia</taxon>
        <taxon>Gnathifera</taxon>
        <taxon>Rotifera</taxon>
        <taxon>Eurotatoria</taxon>
        <taxon>Monogononta</taxon>
        <taxon>Pseudotrocha</taxon>
        <taxon>Ploima</taxon>
        <taxon>Brachionidae</taxon>
        <taxon>Brachionus</taxon>
    </lineage>
</organism>
<reference evidence="1 2" key="1">
    <citation type="journal article" date="2018" name="Sci. Rep.">
        <title>Genomic signatures of local adaptation to the degree of environmental predictability in rotifers.</title>
        <authorList>
            <person name="Franch-Gras L."/>
            <person name="Hahn C."/>
            <person name="Garcia-Roger E.M."/>
            <person name="Carmona M.J."/>
            <person name="Serra M."/>
            <person name="Gomez A."/>
        </authorList>
    </citation>
    <scope>NUCLEOTIDE SEQUENCE [LARGE SCALE GENOMIC DNA]</scope>
    <source>
        <strain evidence="1">HYR1</strain>
    </source>
</reference>
<evidence type="ECO:0000313" key="1">
    <source>
        <dbReference type="EMBL" id="RNA24454.1"/>
    </source>
</evidence>
<accession>A0A3M7RLT1</accession>
<evidence type="ECO:0000313" key="2">
    <source>
        <dbReference type="Proteomes" id="UP000276133"/>
    </source>
</evidence>
<dbReference type="EMBL" id="REGN01003114">
    <property type="protein sequence ID" value="RNA24454.1"/>
    <property type="molecule type" value="Genomic_DNA"/>
</dbReference>
<keyword evidence="2" id="KW-1185">Reference proteome</keyword>
<dbReference type="AlphaFoldDB" id="A0A3M7RLT1"/>
<protein>
    <submittedName>
        <fullName evidence="1">Uncharacterized protein</fullName>
    </submittedName>
</protein>
<proteinExistence type="predicted"/>
<name>A0A3M7RLT1_BRAPC</name>
<sequence length="216" mass="24462">MVLGEQMSEHVGAHFFAYITSCLNALELDQVRVIFARFQQRKNELFLSLNFLELHLDKNVRVLVVLGAFGVHHFVLVELDELNGPLDRRHLVVVAFFHQHQILFDFYELDVLGRTWWSRGPEALAQTSSQVLYVAHAVHRLQMSLVIDQRKDAHELTAFLGRAASLAACDSGFALGTMVCISLVKWIMKVSSCTAIEASSELVFIKLDENRPNLLT</sequence>
<comment type="caution">
    <text evidence="1">The sequence shown here is derived from an EMBL/GenBank/DDBJ whole genome shotgun (WGS) entry which is preliminary data.</text>
</comment>